<evidence type="ECO:0000313" key="9">
    <source>
        <dbReference type="Proteomes" id="UP000322699"/>
    </source>
</evidence>
<dbReference type="PANTHER" id="PTHR11138:SF5">
    <property type="entry name" value="METHIONYL-TRNA FORMYLTRANSFERASE, MITOCHONDRIAL"/>
    <property type="match status" value="1"/>
</dbReference>
<dbReference type="SUPFAM" id="SSF53328">
    <property type="entry name" value="Formyltransferase"/>
    <property type="match status" value="1"/>
</dbReference>
<dbReference type="Proteomes" id="UP000322699">
    <property type="component" value="Unassembled WGS sequence"/>
</dbReference>
<dbReference type="GO" id="GO:0005829">
    <property type="term" value="C:cytosol"/>
    <property type="evidence" value="ECO:0007669"/>
    <property type="project" value="TreeGrafter"/>
</dbReference>
<dbReference type="InterPro" id="IPR011034">
    <property type="entry name" value="Formyl_transferase-like_C_sf"/>
</dbReference>
<reference evidence="8 9" key="1">
    <citation type="submission" date="2019-08" db="EMBL/GenBank/DDBJ databases">
        <title>Deep-cultivation of Planctomycetes and their phenomic and genomic characterization uncovers novel biology.</title>
        <authorList>
            <person name="Wiegand S."/>
            <person name="Jogler M."/>
            <person name="Boedeker C."/>
            <person name="Pinto D."/>
            <person name="Vollmers J."/>
            <person name="Rivas-Marin E."/>
            <person name="Kohn T."/>
            <person name="Peeters S.H."/>
            <person name="Heuer A."/>
            <person name="Rast P."/>
            <person name="Oberbeckmann S."/>
            <person name="Bunk B."/>
            <person name="Jeske O."/>
            <person name="Meyerdierks A."/>
            <person name="Storesund J.E."/>
            <person name="Kallscheuer N."/>
            <person name="Luecker S."/>
            <person name="Lage O.M."/>
            <person name="Pohl T."/>
            <person name="Merkel B.J."/>
            <person name="Hornburger P."/>
            <person name="Mueller R.-W."/>
            <person name="Bruemmer F."/>
            <person name="Labrenz M."/>
            <person name="Spormann A.M."/>
            <person name="Op Den Camp H."/>
            <person name="Overmann J."/>
            <person name="Amann R."/>
            <person name="Jetten M.S.M."/>
            <person name="Mascher T."/>
            <person name="Medema M.H."/>
            <person name="Devos D.P."/>
            <person name="Kaster A.-K."/>
            <person name="Ovreas L."/>
            <person name="Rohde M."/>
            <person name="Galperin M.Y."/>
            <person name="Jogler C."/>
        </authorList>
    </citation>
    <scope>NUCLEOTIDE SEQUENCE [LARGE SCALE GENOMIC DNA]</scope>
    <source>
        <strain evidence="8 9">LF1</strain>
    </source>
</reference>
<dbReference type="AlphaFoldDB" id="A0A5B1CBQ9"/>
<evidence type="ECO:0000313" key="8">
    <source>
        <dbReference type="EMBL" id="KAA1257671.1"/>
    </source>
</evidence>
<accession>A0A5B1CBQ9</accession>
<dbReference type="InterPro" id="IPR005794">
    <property type="entry name" value="Fmt"/>
</dbReference>
<feature type="binding site" evidence="5">
    <location>
        <begin position="109"/>
        <end position="112"/>
    </location>
    <ligand>
        <name>(6S)-5,6,7,8-tetrahydrofolate</name>
        <dbReference type="ChEBI" id="CHEBI:57453"/>
    </ligand>
</feature>
<dbReference type="CDD" id="cd08646">
    <property type="entry name" value="FMT_core_Met-tRNA-FMT_N"/>
    <property type="match status" value="1"/>
</dbReference>
<gene>
    <name evidence="5 8" type="primary">fmt</name>
    <name evidence="8" type="ORF">LF1_01590</name>
</gene>
<evidence type="ECO:0000256" key="1">
    <source>
        <dbReference type="ARBA" id="ARBA00010699"/>
    </source>
</evidence>
<keyword evidence="3 5" id="KW-0808">Transferase</keyword>
<sequence>MKLVLMGTGPFAVPSFDALRQAGHEISLVVTRPMPPVKSRGGPPPSPVRDWAAEHELPLYDPDSINEPEAIDRVKMLQPDLLVVCDYGQILKPDALATSKLGGINLHGSLLPAYRGAAPVQWALLNGDSVTGVSVIHMTPRLDGGPVMQTVETEITDAETSGELEQRLSELGVAATLAAVEKLASWDGESQLGIDQDASKVSKAPRLKKADGEIDWGRSASEISCHVRGMIPWPIAFTHYKPRENKPPLRLAIHAIVVTDQPSHDHSPGELLTTEDGVIIATGDRFIRIQTLQPAGKKPMTSTEFFRGYPVVEGARLFAS</sequence>
<dbReference type="Pfam" id="PF02911">
    <property type="entry name" value="Formyl_trans_C"/>
    <property type="match status" value="1"/>
</dbReference>
<protein>
    <recommendedName>
        <fullName evidence="2 5">Methionyl-tRNA formyltransferase</fullName>
        <ecNumber evidence="2 5">2.1.2.9</ecNumber>
    </recommendedName>
</protein>
<comment type="similarity">
    <text evidence="1 5">Belongs to the Fmt family.</text>
</comment>
<dbReference type="SUPFAM" id="SSF50486">
    <property type="entry name" value="FMT C-terminal domain-like"/>
    <property type="match status" value="1"/>
</dbReference>
<dbReference type="InterPro" id="IPR005793">
    <property type="entry name" value="Formyl_trans_C"/>
</dbReference>
<evidence type="ECO:0000256" key="4">
    <source>
        <dbReference type="ARBA" id="ARBA00022917"/>
    </source>
</evidence>
<comment type="function">
    <text evidence="5">Attaches a formyl group to the free amino group of methionyl-tRNA(fMet). The formyl group appears to play a dual role in the initiator identity of N-formylmethionyl-tRNA by promoting its recognition by IF2 and preventing the misappropriation of this tRNA by the elongation apparatus.</text>
</comment>
<dbReference type="HAMAP" id="MF_00182">
    <property type="entry name" value="Formyl_trans"/>
    <property type="match status" value="1"/>
</dbReference>
<dbReference type="OrthoDB" id="9802815at2"/>
<keyword evidence="9" id="KW-1185">Reference proteome</keyword>
<dbReference type="EC" id="2.1.2.9" evidence="2 5"/>
<evidence type="ECO:0000259" key="7">
    <source>
        <dbReference type="Pfam" id="PF02911"/>
    </source>
</evidence>
<dbReference type="GO" id="GO:0004479">
    <property type="term" value="F:methionyl-tRNA formyltransferase activity"/>
    <property type="evidence" value="ECO:0007669"/>
    <property type="project" value="UniProtKB-UniRule"/>
</dbReference>
<dbReference type="NCBIfam" id="TIGR00460">
    <property type="entry name" value="fmt"/>
    <property type="match status" value="1"/>
</dbReference>
<dbReference type="InterPro" id="IPR041711">
    <property type="entry name" value="Met-tRNA-FMT_N"/>
</dbReference>
<dbReference type="InterPro" id="IPR036477">
    <property type="entry name" value="Formyl_transf_N_sf"/>
</dbReference>
<dbReference type="EMBL" id="VRLW01000001">
    <property type="protein sequence ID" value="KAA1257671.1"/>
    <property type="molecule type" value="Genomic_DNA"/>
</dbReference>
<dbReference type="RefSeq" id="WP_068264345.1">
    <property type="nucleotide sequence ID" value="NZ_LWSK01000059.1"/>
</dbReference>
<dbReference type="Pfam" id="PF00551">
    <property type="entry name" value="Formyl_trans_N"/>
    <property type="match status" value="1"/>
</dbReference>
<feature type="domain" description="Formyl transferase N-terminal" evidence="6">
    <location>
        <begin position="1"/>
        <end position="178"/>
    </location>
</feature>
<proteinExistence type="inferred from homology"/>
<comment type="caution">
    <text evidence="8">The sequence shown here is derived from an EMBL/GenBank/DDBJ whole genome shotgun (WGS) entry which is preliminary data.</text>
</comment>
<comment type="catalytic activity">
    <reaction evidence="5">
        <text>L-methionyl-tRNA(fMet) + (6R)-10-formyltetrahydrofolate = N-formyl-L-methionyl-tRNA(fMet) + (6S)-5,6,7,8-tetrahydrofolate + H(+)</text>
        <dbReference type="Rhea" id="RHEA:24380"/>
        <dbReference type="Rhea" id="RHEA-COMP:9952"/>
        <dbReference type="Rhea" id="RHEA-COMP:9953"/>
        <dbReference type="ChEBI" id="CHEBI:15378"/>
        <dbReference type="ChEBI" id="CHEBI:57453"/>
        <dbReference type="ChEBI" id="CHEBI:78530"/>
        <dbReference type="ChEBI" id="CHEBI:78844"/>
        <dbReference type="ChEBI" id="CHEBI:195366"/>
        <dbReference type="EC" id="2.1.2.9"/>
    </reaction>
</comment>
<dbReference type="InterPro" id="IPR002376">
    <property type="entry name" value="Formyl_transf_N"/>
</dbReference>
<dbReference type="InterPro" id="IPR044135">
    <property type="entry name" value="Met-tRNA-FMT_C"/>
</dbReference>
<evidence type="ECO:0000259" key="6">
    <source>
        <dbReference type="Pfam" id="PF00551"/>
    </source>
</evidence>
<feature type="domain" description="Formyl transferase C-terminal" evidence="7">
    <location>
        <begin position="206"/>
        <end position="309"/>
    </location>
</feature>
<evidence type="ECO:0000256" key="3">
    <source>
        <dbReference type="ARBA" id="ARBA00022679"/>
    </source>
</evidence>
<evidence type="ECO:0000256" key="2">
    <source>
        <dbReference type="ARBA" id="ARBA00012261"/>
    </source>
</evidence>
<dbReference type="PANTHER" id="PTHR11138">
    <property type="entry name" value="METHIONYL-TRNA FORMYLTRANSFERASE"/>
    <property type="match status" value="1"/>
</dbReference>
<dbReference type="CDD" id="cd08704">
    <property type="entry name" value="Met_tRNA_FMT_C"/>
    <property type="match status" value="1"/>
</dbReference>
<organism evidence="8 9">
    <name type="scientific">Rubripirellula obstinata</name>
    <dbReference type="NCBI Taxonomy" id="406547"/>
    <lineage>
        <taxon>Bacteria</taxon>
        <taxon>Pseudomonadati</taxon>
        <taxon>Planctomycetota</taxon>
        <taxon>Planctomycetia</taxon>
        <taxon>Pirellulales</taxon>
        <taxon>Pirellulaceae</taxon>
        <taxon>Rubripirellula</taxon>
    </lineage>
</organism>
<keyword evidence="4 5" id="KW-0648">Protein biosynthesis</keyword>
<evidence type="ECO:0000256" key="5">
    <source>
        <dbReference type="HAMAP-Rule" id="MF_00182"/>
    </source>
</evidence>
<name>A0A5B1CBQ9_9BACT</name>
<dbReference type="Gene3D" id="3.40.50.12230">
    <property type="match status" value="1"/>
</dbReference>